<reference evidence="1" key="1">
    <citation type="journal article" date="2023" name="Int. J. Mol. Sci.">
        <title>Metagenomics Revealed a New Genus 'Candidatus Thiocaldithrix dubininis' gen. nov., sp. nov. and a New Species 'Candidatus Thiothrix putei' sp. nov. in the Family Thiotrichaceae, Some Members of Which Have Traits of Both Na+- and H+-Motive Energetics.</title>
        <authorList>
            <person name="Ravin N.V."/>
            <person name="Muntyan M.S."/>
            <person name="Smolyakov D.D."/>
            <person name="Rudenko T.S."/>
            <person name="Beletsky A.V."/>
            <person name="Mardanov A.V."/>
            <person name="Grabovich M.Y."/>
        </authorList>
    </citation>
    <scope>NUCLEOTIDE SEQUENCE</scope>
    <source>
        <strain evidence="1">GKL-02</strain>
    </source>
</reference>
<dbReference type="Proteomes" id="UP001301326">
    <property type="component" value="Chromosome"/>
</dbReference>
<name>A0AA95HC38_9GAMM</name>
<proteinExistence type="predicted"/>
<evidence type="ECO:0000313" key="1">
    <source>
        <dbReference type="EMBL" id="WGZ92424.1"/>
    </source>
</evidence>
<protein>
    <recommendedName>
        <fullName evidence="2">PilZ domain-containing protein</fullName>
    </recommendedName>
</protein>
<dbReference type="EMBL" id="CP124756">
    <property type="protein sequence ID" value="WGZ92424.1"/>
    <property type="molecule type" value="Genomic_DNA"/>
</dbReference>
<sequence>MATDEAQISNHRFIPLSSSKARDWIKALPLTDPGETTRRIFHGLVDLNRRALPAMARLQISEMLRPALDVSLEALQRHLEARAFPLPSKSQKIFELTQSLMLEFAGAYQVAALDMMTKKEGNKKALQLAIYRAMDLMGKVLVLTYSVYVRTRETLWHDIHHLYLLAVENGVEKLPLRDAAVGAPTIEARYTQMNLLALVKPYSLRQGEVVRLMQYFAQHSPLVTLTRDTNGQQMGDYVHAALLNSDEPAVMMLASDLPHSPTVRVLNLSALVAQMDTHIRELEAKGVPAMILQEGLSRNLAKRVIYHLTAVLNRSYNRFLKNEQIGMVTRLPDVLSVIRQAHKSEASEDAEAEDMLFNVFMASDYEDEHEDEGEARKAVIHRVAEEDGARIQTWHVMNTSVGGYGLRWEGKEASGARVGEIVALRDLNDDTSLWMIGVIKWMEFVAGKGLCCGVELLSTKMMEVSVQQVLNRTVAQKMPMEGLMLPSIEGVRPDPALILPAYIFQAGDEIRLEFAEREERVRLVLLDECLGAFAYFRFTTLAEKAIEEDEDDFTLLWQSL</sequence>
<reference evidence="1" key="2">
    <citation type="submission" date="2023-04" db="EMBL/GenBank/DDBJ databases">
        <authorList>
            <person name="Beletskiy A.V."/>
            <person name="Mardanov A.V."/>
            <person name="Ravin N.V."/>
        </authorList>
    </citation>
    <scope>NUCLEOTIDE SEQUENCE</scope>
    <source>
        <strain evidence="1">GKL-02</strain>
    </source>
</reference>
<evidence type="ECO:0008006" key="2">
    <source>
        <dbReference type="Google" id="ProtNLM"/>
    </source>
</evidence>
<organism evidence="1">
    <name type="scientific">Candidatus Thiothrix putei</name>
    <dbReference type="NCBI Taxonomy" id="3080811"/>
    <lineage>
        <taxon>Bacteria</taxon>
        <taxon>Pseudomonadati</taxon>
        <taxon>Pseudomonadota</taxon>
        <taxon>Gammaproteobacteria</taxon>
        <taxon>Thiotrichales</taxon>
        <taxon>Thiotrichaceae</taxon>
        <taxon>Thiothrix</taxon>
    </lineage>
</organism>
<accession>A0AA95HC38</accession>
<dbReference type="AlphaFoldDB" id="A0AA95HC38"/>
<gene>
    <name evidence="1" type="ORF">QJT81_11075</name>
</gene>
<dbReference type="KEGG" id="tput:QJT81_11075"/>